<keyword evidence="2" id="KW-0732">Signal</keyword>
<gene>
    <name evidence="3" type="ORF">IAA08_06680</name>
</gene>
<sequence length="244" mass="27001">MKKFLSILTIAALLLSMAACGNTGSTQNQEAENTPAYDTPAEDTDSTDSNTNNDNTEDNNTNDMNTVGTVDPIPAYEAFHTKSIWFGISDNQSFAKDSFIQVIFAFDGKGNVTVYNNVEQFRFSMINNSMSDDEVLAIVKDLEMESRALKDVYTEPQPQPVSLQVYTDDSGNITEEEVIKYTDDESGLNGVVINRELIVDPFVQPIYDMQFSGYTTFKTRIPDSDTIHPGFNLDTADTSGITVD</sequence>
<evidence type="ECO:0000256" key="2">
    <source>
        <dbReference type="SAM" id="SignalP"/>
    </source>
</evidence>
<feature type="signal peptide" evidence="2">
    <location>
        <begin position="1"/>
        <end position="21"/>
    </location>
</feature>
<proteinExistence type="predicted"/>
<comment type="caution">
    <text evidence="3">The sequence shown here is derived from an EMBL/GenBank/DDBJ whole genome shotgun (WGS) entry which is preliminary data.</text>
</comment>
<accession>A0A9D2IFX6</accession>
<dbReference type="AlphaFoldDB" id="A0A9D2IFX6"/>
<name>A0A9D2IFX6_9FIRM</name>
<dbReference type="Proteomes" id="UP000824024">
    <property type="component" value="Unassembled WGS sequence"/>
</dbReference>
<feature type="compositionally biased region" description="Polar residues" evidence="1">
    <location>
        <begin position="23"/>
        <end position="32"/>
    </location>
</feature>
<evidence type="ECO:0000313" key="4">
    <source>
        <dbReference type="Proteomes" id="UP000824024"/>
    </source>
</evidence>
<evidence type="ECO:0000256" key="1">
    <source>
        <dbReference type="SAM" id="MobiDB-lite"/>
    </source>
</evidence>
<organism evidence="3 4">
    <name type="scientific">Candidatus Eubacterium avistercoris</name>
    <dbReference type="NCBI Taxonomy" id="2838567"/>
    <lineage>
        <taxon>Bacteria</taxon>
        <taxon>Bacillati</taxon>
        <taxon>Bacillota</taxon>
        <taxon>Clostridia</taxon>
        <taxon>Eubacteriales</taxon>
        <taxon>Eubacteriaceae</taxon>
        <taxon>Eubacterium</taxon>
    </lineage>
</organism>
<feature type="region of interest" description="Disordered" evidence="1">
    <location>
        <begin position="23"/>
        <end position="66"/>
    </location>
</feature>
<feature type="compositionally biased region" description="Low complexity" evidence="1">
    <location>
        <begin position="47"/>
        <end position="66"/>
    </location>
</feature>
<dbReference type="PROSITE" id="PS51257">
    <property type="entry name" value="PROKAR_LIPOPROTEIN"/>
    <property type="match status" value="1"/>
</dbReference>
<feature type="chain" id="PRO_5039018301" description="Lipoprotein" evidence="2">
    <location>
        <begin position="22"/>
        <end position="244"/>
    </location>
</feature>
<dbReference type="EMBL" id="DXCH01000185">
    <property type="protein sequence ID" value="HIZ07602.1"/>
    <property type="molecule type" value="Genomic_DNA"/>
</dbReference>
<reference evidence="3" key="1">
    <citation type="journal article" date="2021" name="PeerJ">
        <title>Extensive microbial diversity within the chicken gut microbiome revealed by metagenomics and culture.</title>
        <authorList>
            <person name="Gilroy R."/>
            <person name="Ravi A."/>
            <person name="Getino M."/>
            <person name="Pursley I."/>
            <person name="Horton D.L."/>
            <person name="Alikhan N.F."/>
            <person name="Baker D."/>
            <person name="Gharbi K."/>
            <person name="Hall N."/>
            <person name="Watson M."/>
            <person name="Adriaenssens E.M."/>
            <person name="Foster-Nyarko E."/>
            <person name="Jarju S."/>
            <person name="Secka A."/>
            <person name="Antonio M."/>
            <person name="Oren A."/>
            <person name="Chaudhuri R.R."/>
            <person name="La Ragione R."/>
            <person name="Hildebrand F."/>
            <person name="Pallen M.J."/>
        </authorList>
    </citation>
    <scope>NUCLEOTIDE SEQUENCE</scope>
    <source>
        <strain evidence="3">CHK192-9172</strain>
    </source>
</reference>
<evidence type="ECO:0008006" key="5">
    <source>
        <dbReference type="Google" id="ProtNLM"/>
    </source>
</evidence>
<evidence type="ECO:0000313" key="3">
    <source>
        <dbReference type="EMBL" id="HIZ07602.1"/>
    </source>
</evidence>
<reference evidence="3" key="2">
    <citation type="submission" date="2021-04" db="EMBL/GenBank/DDBJ databases">
        <authorList>
            <person name="Gilroy R."/>
        </authorList>
    </citation>
    <scope>NUCLEOTIDE SEQUENCE</scope>
    <source>
        <strain evidence="3">CHK192-9172</strain>
    </source>
</reference>
<protein>
    <recommendedName>
        <fullName evidence="5">Lipoprotein</fullName>
    </recommendedName>
</protein>